<reference evidence="1" key="1">
    <citation type="submission" date="2022-07" db="EMBL/GenBank/DDBJ databases">
        <title>Genome Sequence of Agrocybe chaxingu.</title>
        <authorList>
            <person name="Buettner E."/>
        </authorList>
    </citation>
    <scope>NUCLEOTIDE SEQUENCE</scope>
    <source>
        <strain evidence="1">MP-N11</strain>
    </source>
</reference>
<comment type="caution">
    <text evidence="1">The sequence shown here is derived from an EMBL/GenBank/DDBJ whole genome shotgun (WGS) entry which is preliminary data.</text>
</comment>
<name>A0A9W8MYC1_9AGAR</name>
<accession>A0A9W8MYC1</accession>
<gene>
    <name evidence="1" type="ORF">NLJ89_g3824</name>
</gene>
<evidence type="ECO:0000313" key="1">
    <source>
        <dbReference type="EMBL" id="KAJ3511910.1"/>
    </source>
</evidence>
<dbReference type="EMBL" id="JANKHO010000295">
    <property type="protein sequence ID" value="KAJ3511910.1"/>
    <property type="molecule type" value="Genomic_DNA"/>
</dbReference>
<dbReference type="AlphaFoldDB" id="A0A9W8MYC1"/>
<evidence type="ECO:0000313" key="2">
    <source>
        <dbReference type="Proteomes" id="UP001148786"/>
    </source>
</evidence>
<protein>
    <submittedName>
        <fullName evidence="1">Uncharacterized protein</fullName>
    </submittedName>
</protein>
<organism evidence="1 2">
    <name type="scientific">Agrocybe chaxingu</name>
    <dbReference type="NCBI Taxonomy" id="84603"/>
    <lineage>
        <taxon>Eukaryota</taxon>
        <taxon>Fungi</taxon>
        <taxon>Dikarya</taxon>
        <taxon>Basidiomycota</taxon>
        <taxon>Agaricomycotina</taxon>
        <taxon>Agaricomycetes</taxon>
        <taxon>Agaricomycetidae</taxon>
        <taxon>Agaricales</taxon>
        <taxon>Agaricineae</taxon>
        <taxon>Strophariaceae</taxon>
        <taxon>Agrocybe</taxon>
    </lineage>
</organism>
<proteinExistence type="predicted"/>
<dbReference type="OrthoDB" id="3254719at2759"/>
<keyword evidence="2" id="KW-1185">Reference proteome</keyword>
<dbReference type="Proteomes" id="UP001148786">
    <property type="component" value="Unassembled WGS sequence"/>
</dbReference>
<sequence>MSKIKKTVPLEPNDRPDDWVIPIVNTIPRGAYKYVQNGYESDGSINVMIVLEDGVDEQELMKSPVTSSDKTLTAIGRDICTPGIWPSFDSLGSPKTFWKNSQGVASRLQEWNEEHAKGQGSLS</sequence>